<dbReference type="KEGG" id="bgj:AWC36_03950"/>
<accession>A0AAE8EMB5</accession>
<organism evidence="1 2">
    <name type="scientific">Brenneria goodwinii</name>
    <dbReference type="NCBI Taxonomy" id="1109412"/>
    <lineage>
        <taxon>Bacteria</taxon>
        <taxon>Pseudomonadati</taxon>
        <taxon>Pseudomonadota</taxon>
        <taxon>Gammaproteobacteria</taxon>
        <taxon>Enterobacterales</taxon>
        <taxon>Pectobacteriaceae</taxon>
        <taxon>Brenneria</taxon>
    </lineage>
</organism>
<reference evidence="1 2" key="1">
    <citation type="submission" date="2016-09" db="EMBL/GenBank/DDBJ databases">
        <authorList>
            <person name="Doonan J."/>
            <person name="Pachebat J.A."/>
            <person name="Golyshin P.N."/>
            <person name="Denman S."/>
            <person name="Mcdonald J.E."/>
        </authorList>
    </citation>
    <scope>NUCLEOTIDE SEQUENCE [LARGE SCALE GENOMIC DNA]</scope>
    <source>
        <strain evidence="1 2">FRB141</strain>
    </source>
</reference>
<comment type="caution">
    <text evidence="1">The sequence shown here is derived from an EMBL/GenBank/DDBJ whole genome shotgun (WGS) entry which is preliminary data.</text>
</comment>
<evidence type="ECO:0000313" key="1">
    <source>
        <dbReference type="EMBL" id="RLM16048.1"/>
    </source>
</evidence>
<proteinExistence type="predicted"/>
<evidence type="ECO:0000313" key="2">
    <source>
        <dbReference type="Proteomes" id="UP000285972"/>
    </source>
</evidence>
<sequence>MAIIKSGVLLPGQITASMIYSAESDIEVSTGLIKHIDSFPKELAPRVSLLLSSVANEIMALPGEISLNVTLMVNESLNNEAVVNDAFMQGWQQHIGNLYTWQRLTIVNSLSPMVMEDWIKSPAPEATLLLVAQRSDMDEFSDGLAVMLLINDDHAQRWGFGGQTKIYRPMVIDKDQMALQYQLFINTQPPARAAKGLLLSDGEGSLHAADILQQSLDGKGNLDVSLVRNLESFIGPSGPAGSWLALALAADLALTHQDNYTVLAQDDSQWTVSTIQPSLEHH</sequence>
<gene>
    <name evidence="1" type="ORF">BIY26_22530</name>
</gene>
<protein>
    <submittedName>
        <fullName evidence="1">Uncharacterized protein</fullName>
    </submittedName>
</protein>
<name>A0AAE8EMB5_9GAMM</name>
<dbReference type="RefSeq" id="WP_095833648.1">
    <property type="nucleotide sequence ID" value="NZ_CP014137.1"/>
</dbReference>
<dbReference type="Proteomes" id="UP000285972">
    <property type="component" value="Unassembled WGS sequence"/>
</dbReference>
<dbReference type="GeneID" id="70905929"/>
<dbReference type="AlphaFoldDB" id="A0AAE8EMB5"/>
<dbReference type="EMBL" id="MJLX01000114">
    <property type="protein sequence ID" value="RLM16048.1"/>
    <property type="molecule type" value="Genomic_DNA"/>
</dbReference>